<dbReference type="EMBL" id="QLMC01000008">
    <property type="protein sequence ID" value="RAJ92194.1"/>
    <property type="molecule type" value="Genomic_DNA"/>
</dbReference>
<comment type="subunit">
    <text evidence="6">Monomer. Associates with the 50S ribosomal subunit.</text>
</comment>
<dbReference type="AlphaFoldDB" id="A0A327WM40"/>
<keyword evidence="3 6" id="KW-0547">Nucleotide-binding</keyword>
<dbReference type="Gene3D" id="3.40.50.11060">
    <property type="entry name" value="GTPase HflX, N-terminal domain"/>
    <property type="match status" value="1"/>
</dbReference>
<dbReference type="InterPro" id="IPR006073">
    <property type="entry name" value="GTP-bd"/>
</dbReference>
<dbReference type="GO" id="GO:0003924">
    <property type="term" value="F:GTPase activity"/>
    <property type="evidence" value="ECO:0007669"/>
    <property type="project" value="UniProtKB-UniRule"/>
</dbReference>
<gene>
    <name evidence="6" type="primary">hflX</name>
    <name evidence="11" type="ORF">LX87_05161</name>
</gene>
<dbReference type="Pfam" id="PF01926">
    <property type="entry name" value="MMR_HSR1"/>
    <property type="match status" value="1"/>
</dbReference>
<feature type="domain" description="Hflx-type G" evidence="10">
    <location>
        <begin position="200"/>
        <end position="395"/>
    </location>
</feature>
<feature type="binding site" evidence="7">
    <location>
        <begin position="252"/>
        <end position="255"/>
    </location>
    <ligand>
        <name>GTP</name>
        <dbReference type="ChEBI" id="CHEBI:37565"/>
    </ligand>
</feature>
<feature type="binding site" evidence="8">
    <location>
        <position position="233"/>
    </location>
    <ligand>
        <name>Mg(2+)</name>
        <dbReference type="ChEBI" id="CHEBI:18420"/>
    </ligand>
</feature>
<evidence type="ECO:0000256" key="3">
    <source>
        <dbReference type="ARBA" id="ARBA00022741"/>
    </source>
</evidence>
<keyword evidence="9" id="KW-0175">Coiled coil</keyword>
<evidence type="ECO:0000256" key="5">
    <source>
        <dbReference type="ARBA" id="ARBA00023134"/>
    </source>
</evidence>
<dbReference type="Pfam" id="PF16360">
    <property type="entry name" value="GTP-bdg_M"/>
    <property type="match status" value="1"/>
</dbReference>
<evidence type="ECO:0000313" key="12">
    <source>
        <dbReference type="Proteomes" id="UP000248790"/>
    </source>
</evidence>
<evidence type="ECO:0000256" key="1">
    <source>
        <dbReference type="ARBA" id="ARBA00022490"/>
    </source>
</evidence>
<feature type="binding site" evidence="7">
    <location>
        <begin position="322"/>
        <end position="325"/>
    </location>
    <ligand>
        <name>GTP</name>
        <dbReference type="ChEBI" id="CHEBI:37565"/>
    </ligand>
</feature>
<proteinExistence type="inferred from homology"/>
<organism evidence="11 12">
    <name type="scientific">Larkinella arboricola</name>
    <dbReference type="NCBI Taxonomy" id="643671"/>
    <lineage>
        <taxon>Bacteria</taxon>
        <taxon>Pseudomonadati</taxon>
        <taxon>Bacteroidota</taxon>
        <taxon>Cytophagia</taxon>
        <taxon>Cytophagales</taxon>
        <taxon>Spirosomataceae</taxon>
        <taxon>Larkinella</taxon>
    </lineage>
</organism>
<dbReference type="GO" id="GO:0043022">
    <property type="term" value="F:ribosome binding"/>
    <property type="evidence" value="ECO:0007669"/>
    <property type="project" value="TreeGrafter"/>
</dbReference>
<evidence type="ECO:0000256" key="6">
    <source>
        <dbReference type="HAMAP-Rule" id="MF_00900"/>
    </source>
</evidence>
<evidence type="ECO:0000256" key="2">
    <source>
        <dbReference type="ARBA" id="ARBA00022723"/>
    </source>
</evidence>
<dbReference type="OrthoDB" id="9812272at2"/>
<comment type="subcellular location">
    <subcellularLocation>
        <location evidence="6">Cytoplasm</location>
    </subcellularLocation>
    <text evidence="6">May associate with membranes.</text>
</comment>
<dbReference type="Gene3D" id="6.10.250.2860">
    <property type="match status" value="1"/>
</dbReference>
<dbReference type="PROSITE" id="PS51705">
    <property type="entry name" value="G_HFLX"/>
    <property type="match status" value="1"/>
</dbReference>
<dbReference type="FunFam" id="3.40.50.11060:FF:000001">
    <property type="entry name" value="GTPase HflX"/>
    <property type="match status" value="1"/>
</dbReference>
<dbReference type="Gene3D" id="3.40.50.300">
    <property type="entry name" value="P-loop containing nucleotide triphosphate hydrolases"/>
    <property type="match status" value="1"/>
</dbReference>
<evidence type="ECO:0000259" key="10">
    <source>
        <dbReference type="PROSITE" id="PS51705"/>
    </source>
</evidence>
<dbReference type="GO" id="GO:0046872">
    <property type="term" value="F:metal ion binding"/>
    <property type="evidence" value="ECO:0007669"/>
    <property type="project" value="UniProtKB-KW"/>
</dbReference>
<dbReference type="PANTHER" id="PTHR10229:SF0">
    <property type="entry name" value="GTP-BINDING PROTEIN 6-RELATED"/>
    <property type="match status" value="1"/>
</dbReference>
<evidence type="ECO:0000313" key="11">
    <source>
        <dbReference type="EMBL" id="RAJ92194.1"/>
    </source>
</evidence>
<dbReference type="SUPFAM" id="SSF52540">
    <property type="entry name" value="P-loop containing nucleoside triphosphate hydrolases"/>
    <property type="match status" value="1"/>
</dbReference>
<evidence type="ECO:0000256" key="8">
    <source>
        <dbReference type="PIRSR" id="PIRSR006809-2"/>
    </source>
</evidence>
<reference evidence="11 12" key="1">
    <citation type="submission" date="2018-06" db="EMBL/GenBank/DDBJ databases">
        <title>Genomic Encyclopedia of Archaeal and Bacterial Type Strains, Phase II (KMG-II): from individual species to whole genera.</title>
        <authorList>
            <person name="Goeker M."/>
        </authorList>
    </citation>
    <scope>NUCLEOTIDE SEQUENCE [LARGE SCALE GENOMIC DNA]</scope>
    <source>
        <strain evidence="11 12">DSM 21851</strain>
    </source>
</reference>
<dbReference type="NCBIfam" id="TIGR03156">
    <property type="entry name" value="GTP_HflX"/>
    <property type="match status" value="1"/>
</dbReference>
<dbReference type="InterPro" id="IPR030394">
    <property type="entry name" value="G_HFLX_dom"/>
</dbReference>
<dbReference type="PIRSF" id="PIRSF006809">
    <property type="entry name" value="GTP-binding_hflX_prd"/>
    <property type="match status" value="1"/>
</dbReference>
<dbReference type="InterPro" id="IPR016496">
    <property type="entry name" value="GTPase_HflX"/>
</dbReference>
<dbReference type="PRINTS" id="PR00326">
    <property type="entry name" value="GTP1OBG"/>
</dbReference>
<dbReference type="GO" id="GO:0005737">
    <property type="term" value="C:cytoplasm"/>
    <property type="evidence" value="ECO:0007669"/>
    <property type="project" value="UniProtKB-SubCell"/>
</dbReference>
<keyword evidence="1 6" id="KW-0963">Cytoplasm</keyword>
<evidence type="ECO:0000256" key="4">
    <source>
        <dbReference type="ARBA" id="ARBA00022842"/>
    </source>
</evidence>
<protein>
    <recommendedName>
        <fullName evidence="6">GTPase HflX</fullName>
    </recommendedName>
    <alternativeName>
        <fullName evidence="6">GTP-binding protein HflX</fullName>
    </alternativeName>
</protein>
<keyword evidence="4 8" id="KW-0460">Magnesium</keyword>
<dbReference type="Pfam" id="PF13167">
    <property type="entry name" value="GTP-bdg_N"/>
    <property type="match status" value="1"/>
</dbReference>
<dbReference type="FunFam" id="3.40.50.300:FF:000955">
    <property type="entry name" value="GTPase HflX"/>
    <property type="match status" value="1"/>
</dbReference>
<comment type="caution">
    <text evidence="11">The sequence shown here is derived from an EMBL/GenBank/DDBJ whole genome shotgun (WGS) entry which is preliminary data.</text>
</comment>
<dbReference type="InterPro" id="IPR032305">
    <property type="entry name" value="GTP-bd_M"/>
</dbReference>
<comment type="cofactor">
    <cofactor evidence="8">
        <name>Mg(2+)</name>
        <dbReference type="ChEBI" id="CHEBI:18420"/>
    </cofactor>
</comment>
<keyword evidence="5 6" id="KW-0342">GTP-binding</keyword>
<evidence type="ECO:0000256" key="7">
    <source>
        <dbReference type="PIRSR" id="PIRSR006809-1"/>
    </source>
</evidence>
<feature type="binding site" evidence="7">
    <location>
        <begin position="231"/>
        <end position="235"/>
    </location>
    <ligand>
        <name>GTP</name>
        <dbReference type="ChEBI" id="CHEBI:37565"/>
    </ligand>
</feature>
<dbReference type="InterPro" id="IPR025121">
    <property type="entry name" value="GTPase_HflX_N"/>
</dbReference>
<comment type="function">
    <text evidence="6">GTPase that associates with the 50S ribosomal subunit and may have a role during protein synthesis or ribosome biogenesis.</text>
</comment>
<comment type="similarity">
    <text evidence="6">Belongs to the TRAFAC class OBG-HflX-like GTPase superfamily. HflX GTPase family.</text>
</comment>
<evidence type="ECO:0000256" key="9">
    <source>
        <dbReference type="SAM" id="Coils"/>
    </source>
</evidence>
<feature type="coiled-coil region" evidence="9">
    <location>
        <begin position="161"/>
        <end position="188"/>
    </location>
</feature>
<dbReference type="Proteomes" id="UP000248790">
    <property type="component" value="Unassembled WGS sequence"/>
</dbReference>
<keyword evidence="12" id="KW-1185">Reference proteome</keyword>
<feature type="binding site" evidence="7">
    <location>
        <begin position="206"/>
        <end position="213"/>
    </location>
    <ligand>
        <name>GTP</name>
        <dbReference type="ChEBI" id="CHEBI:37565"/>
    </ligand>
</feature>
<dbReference type="InterPro" id="IPR042108">
    <property type="entry name" value="GTPase_HflX_N_sf"/>
</dbReference>
<name>A0A327WM40_LARAB</name>
<dbReference type="InterPro" id="IPR027417">
    <property type="entry name" value="P-loop_NTPase"/>
</dbReference>
<accession>A0A327WM40</accession>
<dbReference type="GO" id="GO:0005525">
    <property type="term" value="F:GTP binding"/>
    <property type="evidence" value="ECO:0007669"/>
    <property type="project" value="UniProtKB-UniRule"/>
</dbReference>
<dbReference type="CDD" id="cd01878">
    <property type="entry name" value="HflX"/>
    <property type="match status" value="1"/>
</dbReference>
<dbReference type="HAMAP" id="MF_00900">
    <property type="entry name" value="GTPase_HflX"/>
    <property type="match status" value="1"/>
</dbReference>
<feature type="binding site" evidence="8">
    <location>
        <position position="213"/>
    </location>
    <ligand>
        <name>Mg(2+)</name>
        <dbReference type="ChEBI" id="CHEBI:18420"/>
    </ligand>
</feature>
<dbReference type="RefSeq" id="WP_111631168.1">
    <property type="nucleotide sequence ID" value="NZ_QLMC01000008.1"/>
</dbReference>
<dbReference type="PANTHER" id="PTHR10229">
    <property type="entry name" value="GTP-BINDING PROTEIN HFLX"/>
    <property type="match status" value="1"/>
</dbReference>
<sequence>MIETHKQPETAVLVALVTQKQSAEKTQEYLEELAFLAETSGVITVKSFIQKLDRPDIRTYVGKGKLEEINTFVIDNPVDTVIFDDDLSPSQVRNLEAALPNIKVLDRSLLILNIFSMRAQTAQAKLQVELAQYQYMYPRLTRMWTHLSRMKAGVGTRGPGEKELETDRRIVKDRIAFLKDKLEKIDKQSVTRRKERDRLVRVALVGYTNVGKSTLMRTLAKADVFAENKLFATVDSTVRKVVLGNIPFLLTDTVGFIRKLPTTLIEAFKSTLDEVREADILLHVVDVSHPSFEEHIGVVNDILSEIGVGNTAGEKPMILVFNKIDQFEPRDEWMHQDDDFDDNLPVAIRKQSALDYLKKTYLTQKAEHVVFISAEKRENLDELRNLLYTLVKEKHYSIYPNWLEVPLGEWAEETDTSEDFGK</sequence>
<keyword evidence="2 8" id="KW-0479">Metal-binding</keyword>